<evidence type="ECO:0000256" key="2">
    <source>
        <dbReference type="SAM" id="Phobius"/>
    </source>
</evidence>
<dbReference type="Proteomes" id="UP000507470">
    <property type="component" value="Unassembled WGS sequence"/>
</dbReference>
<dbReference type="AlphaFoldDB" id="A0A6J8ENY3"/>
<evidence type="ECO:0000256" key="3">
    <source>
        <dbReference type="SAM" id="SignalP"/>
    </source>
</evidence>
<evidence type="ECO:0000313" key="4">
    <source>
        <dbReference type="EMBL" id="CAC5420771.1"/>
    </source>
</evidence>
<proteinExistence type="predicted"/>
<feature type="transmembrane region" description="Helical" evidence="2">
    <location>
        <begin position="288"/>
        <end position="306"/>
    </location>
</feature>
<gene>
    <name evidence="4" type="ORF">MCOR_52962</name>
</gene>
<feature type="transmembrane region" description="Helical" evidence="2">
    <location>
        <begin position="245"/>
        <end position="267"/>
    </location>
</feature>
<organism evidence="4 5">
    <name type="scientific">Mytilus coruscus</name>
    <name type="common">Sea mussel</name>
    <dbReference type="NCBI Taxonomy" id="42192"/>
    <lineage>
        <taxon>Eukaryota</taxon>
        <taxon>Metazoa</taxon>
        <taxon>Spiralia</taxon>
        <taxon>Lophotrochozoa</taxon>
        <taxon>Mollusca</taxon>
        <taxon>Bivalvia</taxon>
        <taxon>Autobranchia</taxon>
        <taxon>Pteriomorphia</taxon>
        <taxon>Mytilida</taxon>
        <taxon>Mytiloidea</taxon>
        <taxon>Mytilidae</taxon>
        <taxon>Mytilinae</taxon>
        <taxon>Mytilus</taxon>
    </lineage>
</organism>
<name>A0A6J8ENY3_MYTCO</name>
<evidence type="ECO:0000313" key="5">
    <source>
        <dbReference type="Proteomes" id="UP000507470"/>
    </source>
</evidence>
<feature type="chain" id="PRO_5026729620" description="Ig-like domain-containing protein" evidence="3">
    <location>
        <begin position="28"/>
        <end position="414"/>
    </location>
</feature>
<dbReference type="OrthoDB" id="6059466at2759"/>
<keyword evidence="2" id="KW-1133">Transmembrane helix</keyword>
<reference evidence="4 5" key="1">
    <citation type="submission" date="2020-06" db="EMBL/GenBank/DDBJ databases">
        <authorList>
            <person name="Li R."/>
            <person name="Bekaert M."/>
        </authorList>
    </citation>
    <scope>NUCLEOTIDE SEQUENCE [LARGE SCALE GENOMIC DNA]</scope>
    <source>
        <strain evidence="5">wild</strain>
    </source>
</reference>
<protein>
    <recommendedName>
        <fullName evidence="6">Ig-like domain-containing protein</fullName>
    </recommendedName>
</protein>
<dbReference type="EMBL" id="CACVKT020009166">
    <property type="protein sequence ID" value="CAC5420771.1"/>
    <property type="molecule type" value="Genomic_DNA"/>
</dbReference>
<keyword evidence="2" id="KW-0812">Transmembrane</keyword>
<accession>A0A6J8ENY3</accession>
<keyword evidence="5" id="KW-1185">Reference proteome</keyword>
<evidence type="ECO:0000256" key="1">
    <source>
        <dbReference type="SAM" id="MobiDB-lite"/>
    </source>
</evidence>
<feature type="signal peptide" evidence="3">
    <location>
        <begin position="1"/>
        <end position="27"/>
    </location>
</feature>
<keyword evidence="3" id="KW-0732">Signal</keyword>
<sequence length="414" mass="47112">MDVSESLFGFIFHLFTILSTKFSELYGEVECTIGSKPAIFGQPLSILCRNTNPLICIKNESRVWMGGENLDLLVLEGIPKSKVGRYSEKVQSCSDFELLISNLSESDLNHSYCCTVGFSECRLKLSLTEHNFEYHPEEHDIHKNFSISVHDLFVSVNISRVYPVPKCSVLFGVQKLDEYINQSASRVGNFFTTYFDFEFKLAEEQCPVKINITCLVGSTLIPILTSEMTNCSENRDLIAFIRHSLTVPIFCSFLTCMYFVLLTWSLCRNRKKIYTTCYALSERSLLQWRRPILAVILTLGSIYLAGHTEYISFKQFLQDSEDVENDTAKPIGFCVSSMLLTQVSLCFISNPDTISIREGFINSTKRFVKKVKRKKKHSGNPAEQMRLNRPDNSVADQSTDECRQYAKDANGNQS</sequence>
<feature type="region of interest" description="Disordered" evidence="1">
    <location>
        <begin position="372"/>
        <end position="414"/>
    </location>
</feature>
<keyword evidence="2" id="KW-0472">Membrane</keyword>
<evidence type="ECO:0008006" key="6">
    <source>
        <dbReference type="Google" id="ProtNLM"/>
    </source>
</evidence>